<dbReference type="Gene3D" id="3.30.530.20">
    <property type="match status" value="1"/>
</dbReference>
<dbReference type="SUPFAM" id="SSF55961">
    <property type="entry name" value="Bet v1-like"/>
    <property type="match status" value="1"/>
</dbReference>
<protein>
    <submittedName>
        <fullName evidence="2">SRPBCC family protein</fullName>
    </submittedName>
</protein>
<keyword evidence="3" id="KW-1185">Reference proteome</keyword>
<dbReference type="InterPro" id="IPR023393">
    <property type="entry name" value="START-like_dom_sf"/>
</dbReference>
<name>A0ABV4NMA5_9GAMM</name>
<gene>
    <name evidence="2" type="ORF">ACCI51_06170</name>
</gene>
<dbReference type="Proteomes" id="UP001569414">
    <property type="component" value="Unassembled WGS sequence"/>
</dbReference>
<organism evidence="2 3">
    <name type="scientific">Microbulbifer echini</name>
    <dbReference type="NCBI Taxonomy" id="1529067"/>
    <lineage>
        <taxon>Bacteria</taxon>
        <taxon>Pseudomonadati</taxon>
        <taxon>Pseudomonadota</taxon>
        <taxon>Gammaproteobacteria</taxon>
        <taxon>Cellvibrionales</taxon>
        <taxon>Microbulbiferaceae</taxon>
        <taxon>Microbulbifer</taxon>
    </lineage>
</organism>
<evidence type="ECO:0000313" key="3">
    <source>
        <dbReference type="Proteomes" id="UP001569414"/>
    </source>
</evidence>
<dbReference type="InterPro" id="IPR019587">
    <property type="entry name" value="Polyketide_cyclase/dehydratase"/>
</dbReference>
<dbReference type="EMBL" id="JBGMEL010000004">
    <property type="protein sequence ID" value="MFA0790126.1"/>
    <property type="molecule type" value="Genomic_DNA"/>
</dbReference>
<evidence type="ECO:0000256" key="1">
    <source>
        <dbReference type="SAM" id="MobiDB-lite"/>
    </source>
</evidence>
<evidence type="ECO:0000313" key="2">
    <source>
        <dbReference type="EMBL" id="MFA0790126.1"/>
    </source>
</evidence>
<feature type="region of interest" description="Disordered" evidence="1">
    <location>
        <begin position="35"/>
        <end position="62"/>
    </location>
</feature>
<reference evidence="2 3" key="1">
    <citation type="submission" date="2024-08" db="EMBL/GenBank/DDBJ databases">
        <authorList>
            <person name="Ishaq N."/>
        </authorList>
    </citation>
    <scope>NUCLEOTIDE SEQUENCE [LARGE SCALE GENOMIC DNA]</scope>
    <source>
        <strain evidence="2 3">JCM 30400</strain>
    </source>
</reference>
<comment type="caution">
    <text evidence="2">The sequence shown here is derived from an EMBL/GenBank/DDBJ whole genome shotgun (WGS) entry which is preliminary data.</text>
</comment>
<dbReference type="Pfam" id="PF10604">
    <property type="entry name" value="Polyketide_cyc2"/>
    <property type="match status" value="1"/>
</dbReference>
<sequence length="62" mass="6741">MKVVNQITINAPINKVWAILSKDFSEVSSWTSAVATSTENPDLPKGGGESVNYLMEPLPVKH</sequence>
<proteinExistence type="predicted"/>
<accession>A0ABV4NMA5</accession>
<dbReference type="RefSeq" id="WP_371842967.1">
    <property type="nucleotide sequence ID" value="NZ_JBGMEL010000004.1"/>
</dbReference>